<keyword evidence="1" id="KW-1133">Transmembrane helix</keyword>
<gene>
    <name evidence="2" type="ORF">CMESO_438</name>
</gene>
<dbReference type="Proteomes" id="UP000243348">
    <property type="component" value="Nucleomorph 3"/>
</dbReference>
<accession>J7GB03</accession>
<organism evidence="2 3">
    <name type="scientific">Chroomonas mesostigmatica CCMP1168</name>
    <dbReference type="NCBI Taxonomy" id="1195612"/>
    <lineage>
        <taxon>Eukaryota</taxon>
        <taxon>Cryptophyceae</taxon>
        <taxon>Pyrenomonadales</taxon>
        <taxon>Chroomonadaceae</taxon>
        <taxon>Chroomonas</taxon>
    </lineage>
</organism>
<geneLocation type="nucleomorph" evidence="2"/>
<evidence type="ECO:0000313" key="3">
    <source>
        <dbReference type="Proteomes" id="UP000243348"/>
    </source>
</evidence>
<sequence>MMFSEIIPRRNSCQILQIERKKTNFSNNWKKNHIHSTIPKHIYVIFSLINSKLYFFLNFYIITVPFGFRVTLKKTCTIVQNRLKINKKNIIKRITKKKIGKIFSKDNFRKKIKSVRFWDQIKKKLFFFLEKKKKKNNIRNLQNIFSVCRQQVFNLKVGKNLLLNIIVALSSFWIKFYPKSFFSININGKNCPKKIRNNLSQIVGTFVDYFPGGFENIKRTSIKFKNSVSFVLNIK</sequence>
<feature type="transmembrane region" description="Helical" evidence="1">
    <location>
        <begin position="53"/>
        <end position="72"/>
    </location>
</feature>
<keyword evidence="1" id="KW-0472">Membrane</keyword>
<dbReference type="EMBL" id="CP003682">
    <property type="protein sequence ID" value="AFP65590.1"/>
    <property type="molecule type" value="Genomic_DNA"/>
</dbReference>
<proteinExistence type="predicted"/>
<keyword evidence="1" id="KW-0812">Transmembrane</keyword>
<dbReference type="AlphaFoldDB" id="J7GB03"/>
<protein>
    <submittedName>
        <fullName evidence="2">Uncharacterized protein</fullName>
    </submittedName>
</protein>
<reference evidence="2 3" key="1">
    <citation type="journal article" date="2012" name="Genome Biol. Evol.">
        <title>Nucleomorph genome sequence of the cryptophyte alga Chroomonas mesostigmatica CCMP1168 reveals lineage-specific gene loss and genome complexity.</title>
        <authorList>
            <person name="Moore C.E."/>
            <person name="Curtis B."/>
            <person name="Mills T."/>
            <person name="Tanifuji G."/>
            <person name="Archibald J.M."/>
        </authorList>
    </citation>
    <scope>NUCLEOTIDE SEQUENCE [LARGE SCALE GENOMIC DNA]</scope>
    <source>
        <strain evidence="2 3">CCMP1168</strain>
    </source>
</reference>
<keyword evidence="2" id="KW-0542">Nucleomorph</keyword>
<name>J7GB03_9CRYP</name>
<evidence type="ECO:0000313" key="2">
    <source>
        <dbReference type="EMBL" id="AFP65590.1"/>
    </source>
</evidence>
<evidence type="ECO:0000256" key="1">
    <source>
        <dbReference type="SAM" id="Phobius"/>
    </source>
</evidence>